<dbReference type="SUPFAM" id="SSF160088">
    <property type="entry name" value="NRDP1 C-terminal domain-like"/>
    <property type="match status" value="1"/>
</dbReference>
<dbReference type="GO" id="GO:0008270">
    <property type="term" value="F:zinc ion binding"/>
    <property type="evidence" value="ECO:0007669"/>
    <property type="project" value="UniProtKB-KW"/>
</dbReference>
<keyword evidence="8" id="KW-0833">Ubl conjugation pathway</keyword>
<dbReference type="InterPro" id="IPR003613">
    <property type="entry name" value="Ubox_domain"/>
</dbReference>
<evidence type="ECO:0000256" key="6">
    <source>
        <dbReference type="ARBA" id="ARBA00022723"/>
    </source>
</evidence>
<dbReference type="EC" id="2.3.2.27" evidence="3"/>
<dbReference type="SMART" id="SM00504">
    <property type="entry name" value="Ubox"/>
    <property type="match status" value="1"/>
</dbReference>
<evidence type="ECO:0000259" key="13">
    <source>
        <dbReference type="PROSITE" id="PS50089"/>
    </source>
</evidence>
<feature type="domain" description="RING-type" evidence="13">
    <location>
        <begin position="18"/>
        <end position="57"/>
    </location>
</feature>
<keyword evidence="9" id="KW-0862">Zinc</keyword>
<name>A0A9N9MBM3_9CUCU</name>
<keyword evidence="15" id="KW-1185">Reference proteome</keyword>
<sequence length="319" mass="36814">MGYEVTRFQGEVDDELICPICSAVFEDPIQAHECEHIFCNSCITRWISEQPTCPVDRKPLTASLLTPVPRILRNLLAKLTISCDNAEYGCSRTLGLETLTAHLKECLHNPKRPVVCDQGCGLIVPKDELKDHNCIRELRTLITKQQQQMDGYQHEVHELHFFIMEQRRDMQVLKDFLRSLKMSHPSVRAMAEAMERDQQEREVLRWSNSLQRARVTRWGGMISTPDEALQRMIKRTLTEIGCPDYILEDLMGNCHECRWPPGLSTLETRQSNRRQYENYVCKRVPGKQAVLVLQCDNPHMNDDLMNVPGLVMIFAHGVE</sequence>
<evidence type="ECO:0000256" key="7">
    <source>
        <dbReference type="ARBA" id="ARBA00022771"/>
    </source>
</evidence>
<dbReference type="Proteomes" id="UP001152799">
    <property type="component" value="Chromosome 1"/>
</dbReference>
<comment type="catalytic activity">
    <reaction evidence="1">
        <text>S-ubiquitinyl-[E2 ubiquitin-conjugating enzyme]-L-cysteine + [acceptor protein]-L-lysine = [E2 ubiquitin-conjugating enzyme]-L-cysteine + N(6)-ubiquitinyl-[acceptor protein]-L-lysine.</text>
        <dbReference type="EC" id="2.3.2.27"/>
    </reaction>
</comment>
<dbReference type="PROSITE" id="PS00518">
    <property type="entry name" value="ZF_RING_1"/>
    <property type="match status" value="1"/>
</dbReference>
<dbReference type="SMART" id="SM00184">
    <property type="entry name" value="RING"/>
    <property type="match status" value="1"/>
</dbReference>
<protein>
    <recommendedName>
        <fullName evidence="4">E3 ubiquitin-protein ligase NRDP1</fullName>
        <ecNumber evidence="3">2.3.2.27</ecNumber>
    </recommendedName>
    <alternativeName>
        <fullName evidence="10">RING finger protein 41</fullName>
    </alternativeName>
    <alternativeName>
        <fullName evidence="11">RING-type E3 ubiquitin transferase NRDP1</fullName>
    </alternativeName>
</protein>
<evidence type="ECO:0000256" key="8">
    <source>
        <dbReference type="ARBA" id="ARBA00022786"/>
    </source>
</evidence>
<dbReference type="InterPro" id="IPR013083">
    <property type="entry name" value="Znf_RING/FYVE/PHD"/>
</dbReference>
<dbReference type="AlphaFoldDB" id="A0A9N9MBM3"/>
<evidence type="ECO:0000256" key="10">
    <source>
        <dbReference type="ARBA" id="ARBA00030556"/>
    </source>
</evidence>
<evidence type="ECO:0000313" key="15">
    <source>
        <dbReference type="Proteomes" id="UP001152799"/>
    </source>
</evidence>
<evidence type="ECO:0000256" key="9">
    <source>
        <dbReference type="ARBA" id="ARBA00022833"/>
    </source>
</evidence>
<comment type="pathway">
    <text evidence="2">Protein modification; protein ubiquitination.</text>
</comment>
<dbReference type="InterPro" id="IPR015036">
    <property type="entry name" value="NRDP1"/>
</dbReference>
<dbReference type="PANTHER" id="PTHR10131:SF157">
    <property type="entry name" value="RECEPTOR-ASSOCIATED FACTOR, PUTATIVE-RELATED"/>
    <property type="match status" value="1"/>
</dbReference>
<evidence type="ECO:0000256" key="11">
    <source>
        <dbReference type="ARBA" id="ARBA00031762"/>
    </source>
</evidence>
<dbReference type="OrthoDB" id="1630758at2759"/>
<dbReference type="Pfam" id="PF08941">
    <property type="entry name" value="USP8_interact"/>
    <property type="match status" value="1"/>
</dbReference>
<keyword evidence="7 12" id="KW-0863">Zinc-finger</keyword>
<dbReference type="InterPro" id="IPR017907">
    <property type="entry name" value="Znf_RING_CS"/>
</dbReference>
<evidence type="ECO:0000313" key="14">
    <source>
        <dbReference type="EMBL" id="CAG9760266.1"/>
    </source>
</evidence>
<evidence type="ECO:0000256" key="3">
    <source>
        <dbReference type="ARBA" id="ARBA00012483"/>
    </source>
</evidence>
<evidence type="ECO:0000256" key="12">
    <source>
        <dbReference type="PROSITE-ProRule" id="PRU00175"/>
    </source>
</evidence>
<dbReference type="PROSITE" id="PS50089">
    <property type="entry name" value="ZF_RING_2"/>
    <property type="match status" value="1"/>
</dbReference>
<organism evidence="14 15">
    <name type="scientific">Ceutorhynchus assimilis</name>
    <name type="common">cabbage seed weevil</name>
    <dbReference type="NCBI Taxonomy" id="467358"/>
    <lineage>
        <taxon>Eukaryota</taxon>
        <taxon>Metazoa</taxon>
        <taxon>Ecdysozoa</taxon>
        <taxon>Arthropoda</taxon>
        <taxon>Hexapoda</taxon>
        <taxon>Insecta</taxon>
        <taxon>Pterygota</taxon>
        <taxon>Neoptera</taxon>
        <taxon>Endopterygota</taxon>
        <taxon>Coleoptera</taxon>
        <taxon>Polyphaga</taxon>
        <taxon>Cucujiformia</taxon>
        <taxon>Curculionidae</taxon>
        <taxon>Ceutorhynchinae</taxon>
        <taxon>Ceutorhynchus</taxon>
    </lineage>
</organism>
<evidence type="ECO:0000256" key="1">
    <source>
        <dbReference type="ARBA" id="ARBA00000900"/>
    </source>
</evidence>
<accession>A0A9N9MBM3</accession>
<gene>
    <name evidence="14" type="ORF">CEUTPL_LOCUS1002</name>
</gene>
<dbReference type="Gene3D" id="3.30.40.10">
    <property type="entry name" value="Zinc/RING finger domain, C3HC4 (zinc finger)"/>
    <property type="match status" value="2"/>
</dbReference>
<evidence type="ECO:0000256" key="2">
    <source>
        <dbReference type="ARBA" id="ARBA00004906"/>
    </source>
</evidence>
<keyword evidence="5" id="KW-0808">Transferase</keyword>
<proteinExistence type="predicted"/>
<evidence type="ECO:0000256" key="5">
    <source>
        <dbReference type="ARBA" id="ARBA00022679"/>
    </source>
</evidence>
<dbReference type="EMBL" id="OU892277">
    <property type="protein sequence ID" value="CAG9760266.1"/>
    <property type="molecule type" value="Genomic_DNA"/>
</dbReference>
<dbReference type="SUPFAM" id="SSF57850">
    <property type="entry name" value="RING/U-box"/>
    <property type="match status" value="1"/>
</dbReference>
<dbReference type="GO" id="GO:0043122">
    <property type="term" value="P:regulation of canonical NF-kappaB signal transduction"/>
    <property type="evidence" value="ECO:0007669"/>
    <property type="project" value="TreeGrafter"/>
</dbReference>
<evidence type="ECO:0000256" key="4">
    <source>
        <dbReference type="ARBA" id="ARBA00015711"/>
    </source>
</evidence>
<dbReference type="GO" id="GO:0061630">
    <property type="term" value="F:ubiquitin protein ligase activity"/>
    <property type="evidence" value="ECO:0007669"/>
    <property type="project" value="UniProtKB-EC"/>
</dbReference>
<dbReference type="InterPro" id="IPR037255">
    <property type="entry name" value="NRDP1_C"/>
</dbReference>
<keyword evidence="6" id="KW-0479">Metal-binding</keyword>
<reference evidence="14" key="1">
    <citation type="submission" date="2022-01" db="EMBL/GenBank/DDBJ databases">
        <authorList>
            <person name="King R."/>
        </authorList>
    </citation>
    <scope>NUCLEOTIDE SEQUENCE</scope>
</reference>
<dbReference type="PANTHER" id="PTHR10131">
    <property type="entry name" value="TNF RECEPTOR ASSOCIATED FACTOR"/>
    <property type="match status" value="1"/>
</dbReference>
<dbReference type="Pfam" id="PF13923">
    <property type="entry name" value="zf-C3HC4_2"/>
    <property type="match status" value="1"/>
</dbReference>
<dbReference type="InterPro" id="IPR001841">
    <property type="entry name" value="Znf_RING"/>
</dbReference>
<dbReference type="SUPFAM" id="SSF49599">
    <property type="entry name" value="TRAF domain-like"/>
    <property type="match status" value="1"/>
</dbReference>
<dbReference type="GO" id="GO:0016567">
    <property type="term" value="P:protein ubiquitination"/>
    <property type="evidence" value="ECO:0007669"/>
    <property type="project" value="InterPro"/>
</dbReference>